<reference evidence="2 3" key="1">
    <citation type="submission" date="2015-10" db="EMBL/GenBank/DDBJ databases">
        <title>Butyribacter intestini gen. nov., sp. nov., a butyric acid-producing bacterium of the family Lachnospiraceae isolated from the human faeces.</title>
        <authorList>
            <person name="Zou Y."/>
            <person name="Xue W."/>
            <person name="Luo G."/>
            <person name="Lv M."/>
        </authorList>
    </citation>
    <scope>NUCLEOTIDE SEQUENCE [LARGE SCALE GENOMIC DNA]</scope>
    <source>
        <strain evidence="2 3">TF01-11</strain>
    </source>
</reference>
<evidence type="ECO:0000259" key="1">
    <source>
        <dbReference type="Pfam" id="PF06114"/>
    </source>
</evidence>
<name>A0AAW3JVI8_9FIRM</name>
<accession>A0AAW3JVI8</accession>
<organism evidence="2 3">
    <name type="scientific">Butyribacter intestini</name>
    <dbReference type="NCBI Taxonomy" id="1703332"/>
    <lineage>
        <taxon>Bacteria</taxon>
        <taxon>Bacillati</taxon>
        <taxon>Bacillota</taxon>
        <taxon>Clostridia</taxon>
        <taxon>Lachnospirales</taxon>
        <taxon>Lachnospiraceae</taxon>
        <taxon>Butyribacter</taxon>
    </lineage>
</organism>
<keyword evidence="3" id="KW-1185">Reference proteome</keyword>
<sequence length="157" mass="18451">MNYDELTLECEKENILVAEMPMECYDGRIIGNFVLINTNMNQTQKACVLAEELGHYHTTVGDILDQTDISNRKQERTARLWAYDKQIGLSGLVKCFEERCRNEYEMAECLGVTEEFFHDALECYRQKYGISVSYDCYEIYFEPTLLIHKKSKEETQR</sequence>
<comment type="caution">
    <text evidence="2">The sequence shown here is derived from an EMBL/GenBank/DDBJ whole genome shotgun (WGS) entry which is preliminary data.</text>
</comment>
<protein>
    <recommendedName>
        <fullName evidence="1">IrrE N-terminal-like domain-containing protein</fullName>
    </recommendedName>
</protein>
<dbReference type="AlphaFoldDB" id="A0AAW3JVI8"/>
<dbReference type="Pfam" id="PF06114">
    <property type="entry name" value="Peptidase_M78"/>
    <property type="match status" value="1"/>
</dbReference>
<dbReference type="InterPro" id="IPR010359">
    <property type="entry name" value="IrrE_HExxH"/>
</dbReference>
<dbReference type="RefSeq" id="WP_055941258.1">
    <property type="nucleotide sequence ID" value="NZ_JAQDDZ010000003.1"/>
</dbReference>
<feature type="domain" description="IrrE N-terminal-like" evidence="1">
    <location>
        <begin position="10"/>
        <end position="119"/>
    </location>
</feature>
<evidence type="ECO:0000313" key="3">
    <source>
        <dbReference type="Proteomes" id="UP000050833"/>
    </source>
</evidence>
<evidence type="ECO:0000313" key="2">
    <source>
        <dbReference type="EMBL" id="KQC86058.1"/>
    </source>
</evidence>
<proteinExistence type="predicted"/>
<dbReference type="EMBL" id="LLKB01000001">
    <property type="protein sequence ID" value="KQC86058.1"/>
    <property type="molecule type" value="Genomic_DNA"/>
</dbReference>
<dbReference type="Proteomes" id="UP000050833">
    <property type="component" value="Unassembled WGS sequence"/>
</dbReference>
<gene>
    <name evidence="2" type="ORF">APZ18_02365</name>
</gene>